<proteinExistence type="predicted"/>
<name>A0AAV1F8R3_XYRNO</name>
<reference evidence="1" key="1">
    <citation type="submission" date="2023-08" db="EMBL/GenBank/DDBJ databases">
        <authorList>
            <person name="Alioto T."/>
            <person name="Alioto T."/>
            <person name="Gomez Garrido J."/>
        </authorList>
    </citation>
    <scope>NUCLEOTIDE SEQUENCE</scope>
</reference>
<evidence type="ECO:0000313" key="1">
    <source>
        <dbReference type="EMBL" id="CAJ1057164.1"/>
    </source>
</evidence>
<dbReference type="AlphaFoldDB" id="A0AAV1F8R3"/>
<evidence type="ECO:0000313" key="2">
    <source>
        <dbReference type="Proteomes" id="UP001178508"/>
    </source>
</evidence>
<organism evidence="1 2">
    <name type="scientific">Xyrichtys novacula</name>
    <name type="common">Pearly razorfish</name>
    <name type="synonym">Hemipteronotus novacula</name>
    <dbReference type="NCBI Taxonomy" id="13765"/>
    <lineage>
        <taxon>Eukaryota</taxon>
        <taxon>Metazoa</taxon>
        <taxon>Chordata</taxon>
        <taxon>Craniata</taxon>
        <taxon>Vertebrata</taxon>
        <taxon>Euteleostomi</taxon>
        <taxon>Actinopterygii</taxon>
        <taxon>Neopterygii</taxon>
        <taxon>Teleostei</taxon>
        <taxon>Neoteleostei</taxon>
        <taxon>Acanthomorphata</taxon>
        <taxon>Eupercaria</taxon>
        <taxon>Labriformes</taxon>
        <taxon>Labridae</taxon>
        <taxon>Xyrichtys</taxon>
    </lineage>
</organism>
<dbReference type="Proteomes" id="UP001178508">
    <property type="component" value="Chromosome 5"/>
</dbReference>
<sequence length="152" mass="16844">MLALHARMDSYVLFKGAKRVSLMDDDMTTEKISRIFQVHSPSLYITDDSNVAVFPTISVAVHFSILDLVVRGHYEVHGDSICAENSTEPLFVPPPTKRSSGVCCMSYSKSHRCKNISKSNTRCMTCPLTDRATEPTLSSTCIHDNPPLVPPE</sequence>
<accession>A0AAV1F8R3</accession>
<keyword evidence="2" id="KW-1185">Reference proteome</keyword>
<dbReference type="EMBL" id="OY660868">
    <property type="protein sequence ID" value="CAJ1057164.1"/>
    <property type="molecule type" value="Genomic_DNA"/>
</dbReference>
<gene>
    <name evidence="1" type="ORF">XNOV1_A021983</name>
</gene>
<protein>
    <submittedName>
        <fullName evidence="1">Uncharacterized protein LOC127376411</fullName>
    </submittedName>
</protein>